<evidence type="ECO:0000256" key="1">
    <source>
        <dbReference type="SAM" id="MobiDB-lite"/>
    </source>
</evidence>
<keyword evidence="2" id="KW-1185">Reference proteome</keyword>
<organism evidence="2 3">
    <name type="scientific">Acrobeloides nanus</name>
    <dbReference type="NCBI Taxonomy" id="290746"/>
    <lineage>
        <taxon>Eukaryota</taxon>
        <taxon>Metazoa</taxon>
        <taxon>Ecdysozoa</taxon>
        <taxon>Nematoda</taxon>
        <taxon>Chromadorea</taxon>
        <taxon>Rhabditida</taxon>
        <taxon>Tylenchina</taxon>
        <taxon>Cephalobomorpha</taxon>
        <taxon>Cephaloboidea</taxon>
        <taxon>Cephalobidae</taxon>
        <taxon>Acrobeloides</taxon>
    </lineage>
</organism>
<evidence type="ECO:0000313" key="2">
    <source>
        <dbReference type="Proteomes" id="UP000887540"/>
    </source>
</evidence>
<reference evidence="3" key="1">
    <citation type="submission" date="2022-11" db="UniProtKB">
        <authorList>
            <consortium name="WormBaseParasite"/>
        </authorList>
    </citation>
    <scope>IDENTIFICATION</scope>
</reference>
<protein>
    <submittedName>
        <fullName evidence="3">Uncharacterized protein</fullName>
    </submittedName>
</protein>
<sequence>MYSSDEDVTDISGDEGSDVDEEPVSEAESEENSDVENSSDE</sequence>
<dbReference type="Proteomes" id="UP000887540">
    <property type="component" value="Unplaced"/>
</dbReference>
<dbReference type="AlphaFoldDB" id="A0A914D7F5"/>
<name>A0A914D7F5_9BILA</name>
<proteinExistence type="predicted"/>
<feature type="region of interest" description="Disordered" evidence="1">
    <location>
        <begin position="1"/>
        <end position="41"/>
    </location>
</feature>
<accession>A0A914D7F5</accession>
<evidence type="ECO:0000313" key="3">
    <source>
        <dbReference type="WBParaSite" id="ACRNAN_scaffold20278.g14898.t1"/>
    </source>
</evidence>
<dbReference type="WBParaSite" id="ACRNAN_scaffold20278.g14898.t1">
    <property type="protein sequence ID" value="ACRNAN_scaffold20278.g14898.t1"/>
    <property type="gene ID" value="ACRNAN_scaffold20278.g14898"/>
</dbReference>